<dbReference type="PANTHER" id="PTHR19422:SF123">
    <property type="entry name" value="RT1 CLASS I, LOCUS CE15"/>
    <property type="match status" value="1"/>
</dbReference>
<keyword evidence="3" id="KW-0378">Hydrolase</keyword>
<evidence type="ECO:0000259" key="5">
    <source>
        <dbReference type="Pfam" id="PF00692"/>
    </source>
</evidence>
<dbReference type="Gene3D" id="2.70.40.10">
    <property type="match status" value="1"/>
</dbReference>
<feature type="compositionally biased region" description="Polar residues" evidence="4">
    <location>
        <begin position="170"/>
        <end position="183"/>
    </location>
</feature>
<feature type="domain" description="dUTPase-like" evidence="5">
    <location>
        <begin position="58"/>
        <end position="173"/>
    </location>
</feature>
<accession>A0A452H6X5</accession>
<organism evidence="6 7">
    <name type="scientific">Gopherus agassizii</name>
    <name type="common">Agassiz's desert tortoise</name>
    <dbReference type="NCBI Taxonomy" id="38772"/>
    <lineage>
        <taxon>Eukaryota</taxon>
        <taxon>Metazoa</taxon>
        <taxon>Chordata</taxon>
        <taxon>Craniata</taxon>
        <taxon>Vertebrata</taxon>
        <taxon>Euteleostomi</taxon>
        <taxon>Archelosauria</taxon>
        <taxon>Testudinata</taxon>
        <taxon>Testudines</taxon>
        <taxon>Cryptodira</taxon>
        <taxon>Durocryptodira</taxon>
        <taxon>Testudinoidea</taxon>
        <taxon>Testudinidae</taxon>
        <taxon>Gopherus</taxon>
    </lineage>
</organism>
<dbReference type="Proteomes" id="UP000291020">
    <property type="component" value="Unassembled WGS sequence"/>
</dbReference>
<reference evidence="6" key="3">
    <citation type="submission" date="2025-09" db="UniProtKB">
        <authorList>
            <consortium name="Ensembl"/>
        </authorList>
    </citation>
    <scope>IDENTIFICATION</scope>
</reference>
<evidence type="ECO:0000256" key="1">
    <source>
        <dbReference type="ARBA" id="ARBA00022670"/>
    </source>
</evidence>
<dbReference type="Ensembl" id="ENSGAGT00000011982.1">
    <property type="protein sequence ID" value="ENSGAGP00000010439.1"/>
    <property type="gene ID" value="ENSGAGG00000008172.1"/>
</dbReference>
<dbReference type="GO" id="GO:0006508">
    <property type="term" value="P:proteolysis"/>
    <property type="evidence" value="ECO:0007669"/>
    <property type="project" value="UniProtKB-KW"/>
</dbReference>
<keyword evidence="7" id="KW-1185">Reference proteome</keyword>
<evidence type="ECO:0000256" key="2">
    <source>
        <dbReference type="ARBA" id="ARBA00022750"/>
    </source>
</evidence>
<feature type="region of interest" description="Disordered" evidence="4">
    <location>
        <begin position="164"/>
        <end position="183"/>
    </location>
</feature>
<dbReference type="SUPFAM" id="SSF51283">
    <property type="entry name" value="dUTPase-like"/>
    <property type="match status" value="1"/>
</dbReference>
<reference evidence="6" key="2">
    <citation type="submission" date="2025-08" db="UniProtKB">
        <authorList>
            <consortium name="Ensembl"/>
        </authorList>
    </citation>
    <scope>IDENTIFICATION</scope>
</reference>
<keyword evidence="2" id="KW-0064">Aspartyl protease</keyword>
<dbReference type="STRING" id="38772.ENSGAGP00000010439"/>
<evidence type="ECO:0000256" key="4">
    <source>
        <dbReference type="SAM" id="MobiDB-lite"/>
    </source>
</evidence>
<dbReference type="PANTHER" id="PTHR19422">
    <property type="entry name" value="GAG RETROVIRAL POLYPROTEIN"/>
    <property type="match status" value="1"/>
</dbReference>
<dbReference type="InterPro" id="IPR036157">
    <property type="entry name" value="dUTPase-like_sf"/>
</dbReference>
<dbReference type="Pfam" id="PF00692">
    <property type="entry name" value="dUTPase"/>
    <property type="match status" value="1"/>
</dbReference>
<keyword evidence="1" id="KW-0645">Protease</keyword>
<dbReference type="InterPro" id="IPR029054">
    <property type="entry name" value="dUTPase-like"/>
</dbReference>
<evidence type="ECO:0000313" key="7">
    <source>
        <dbReference type="Proteomes" id="UP000291020"/>
    </source>
</evidence>
<dbReference type="InterPro" id="IPR033704">
    <property type="entry name" value="dUTPase_trimeric"/>
</dbReference>
<sequence>MVEACNRTSVYEETDKEEIHAKAHASALAVALRPLVRPSKPPRPSGLPQPQAGCLEYLTGATQGSAGVDLATAADVTLDNDKVQIVPSVVNGPLGYGLSALLIGRSSMSKQGLFVLPGLIDTDYTGNIGIMVRALFPPVNIAAGTRIAQLIPFQGSVPKTKLTERGSHGFGSTDSSQSGKNKGSSVLIKSDSFCSCVNCKSFLCSA</sequence>
<reference evidence="7" key="1">
    <citation type="journal article" date="2017" name="PLoS ONE">
        <title>The Agassiz's desert tortoise genome provides a resource for the conservation of a threatened species.</title>
        <authorList>
            <person name="Tollis M."/>
            <person name="DeNardo D.F."/>
            <person name="Cornelius J.A."/>
            <person name="Dolby G.A."/>
            <person name="Edwards T."/>
            <person name="Henen B.T."/>
            <person name="Karl A.E."/>
            <person name="Murphy R.W."/>
            <person name="Kusumi K."/>
        </authorList>
    </citation>
    <scope>NUCLEOTIDE SEQUENCE [LARGE SCALE GENOMIC DNA]</scope>
</reference>
<dbReference type="AlphaFoldDB" id="A0A452H6X5"/>
<evidence type="ECO:0000256" key="3">
    <source>
        <dbReference type="ARBA" id="ARBA00022801"/>
    </source>
</evidence>
<dbReference type="GO" id="GO:0004190">
    <property type="term" value="F:aspartic-type endopeptidase activity"/>
    <property type="evidence" value="ECO:0007669"/>
    <property type="project" value="UniProtKB-KW"/>
</dbReference>
<proteinExistence type="predicted"/>
<evidence type="ECO:0000313" key="6">
    <source>
        <dbReference type="Ensembl" id="ENSGAGP00000010439.1"/>
    </source>
</evidence>
<dbReference type="InterPro" id="IPR051592">
    <property type="entry name" value="HERV-K_Pro_peptidase_A2"/>
</dbReference>
<dbReference type="CDD" id="cd07557">
    <property type="entry name" value="trimeric_dUTPase"/>
    <property type="match status" value="1"/>
</dbReference>
<protein>
    <recommendedName>
        <fullName evidence="5">dUTPase-like domain-containing protein</fullName>
    </recommendedName>
</protein>
<name>A0A452H6X5_9SAUR</name>